<dbReference type="GeneID" id="68098722"/>
<protein>
    <submittedName>
        <fullName evidence="1">Uncharacterized protein</fullName>
    </submittedName>
</protein>
<dbReference type="Proteomes" id="UP000816034">
    <property type="component" value="Unassembled WGS sequence"/>
</dbReference>
<keyword evidence="2" id="KW-1185">Reference proteome</keyword>
<evidence type="ECO:0000313" key="2">
    <source>
        <dbReference type="Proteomes" id="UP000816034"/>
    </source>
</evidence>
<reference evidence="1 2" key="1">
    <citation type="journal article" date="2018" name="BMC Genomics">
        <title>The genome of Naegleria lovaniensis, the basis for a comparative approach to unravel pathogenicity factors of the human pathogenic amoeba N. fowleri.</title>
        <authorList>
            <person name="Liechti N."/>
            <person name="Schurch N."/>
            <person name="Bruggmann R."/>
            <person name="Wittwer M."/>
        </authorList>
    </citation>
    <scope>NUCLEOTIDE SEQUENCE [LARGE SCALE GENOMIC DNA]</scope>
    <source>
        <strain evidence="1 2">ATCC 30569</strain>
    </source>
</reference>
<gene>
    <name evidence="1" type="ORF">C9374_006268</name>
</gene>
<evidence type="ECO:0000313" key="1">
    <source>
        <dbReference type="EMBL" id="KAG2381279.1"/>
    </source>
</evidence>
<proteinExistence type="predicted"/>
<dbReference type="EMBL" id="PYSW02000027">
    <property type="protein sequence ID" value="KAG2381279.1"/>
    <property type="molecule type" value="Genomic_DNA"/>
</dbReference>
<sequence length="148" mass="17489">MHYSTEKCNCQHFVLDVFKTLGISHLPPATSSLKLYLERLKNEGCCKMELSFSEPLRKLFTGNQQHHYTIQKSGNPQCMTISFKTHQELDQFYWTIHEKLPSYFQSEEGQSDLELLRAFDRAFWLRVASSEKRRDESCLPLRRKEIIL</sequence>
<dbReference type="RefSeq" id="XP_044546959.1">
    <property type="nucleotide sequence ID" value="XM_044696109.1"/>
</dbReference>
<organism evidence="1 2">
    <name type="scientific">Naegleria lovaniensis</name>
    <name type="common">Amoeba</name>
    <dbReference type="NCBI Taxonomy" id="51637"/>
    <lineage>
        <taxon>Eukaryota</taxon>
        <taxon>Discoba</taxon>
        <taxon>Heterolobosea</taxon>
        <taxon>Tetramitia</taxon>
        <taxon>Eutetramitia</taxon>
        <taxon>Vahlkampfiidae</taxon>
        <taxon>Naegleria</taxon>
    </lineage>
</organism>
<name>A0AA88GLP0_NAELO</name>
<comment type="caution">
    <text evidence="1">The sequence shown here is derived from an EMBL/GenBank/DDBJ whole genome shotgun (WGS) entry which is preliminary data.</text>
</comment>
<dbReference type="AlphaFoldDB" id="A0AA88GLP0"/>
<accession>A0AA88GLP0</accession>